<accession>A0A1F6FTI4</accession>
<evidence type="ECO:0000313" key="3">
    <source>
        <dbReference type="Proteomes" id="UP000179230"/>
    </source>
</evidence>
<dbReference type="Proteomes" id="UP000179230">
    <property type="component" value="Unassembled WGS sequence"/>
</dbReference>
<gene>
    <name evidence="2" type="ORF">A2592_00535</name>
</gene>
<protein>
    <submittedName>
        <fullName evidence="2">Uncharacterized protein</fullName>
    </submittedName>
</protein>
<reference evidence="2 3" key="1">
    <citation type="journal article" date="2016" name="Nat. Commun.">
        <title>Thousands of microbial genomes shed light on interconnected biogeochemical processes in an aquifer system.</title>
        <authorList>
            <person name="Anantharaman K."/>
            <person name="Brown C.T."/>
            <person name="Hug L.A."/>
            <person name="Sharon I."/>
            <person name="Castelle C.J."/>
            <person name="Probst A.J."/>
            <person name="Thomas B.C."/>
            <person name="Singh A."/>
            <person name="Wilkins M.J."/>
            <person name="Karaoz U."/>
            <person name="Brodie E.L."/>
            <person name="Williams K.H."/>
            <person name="Hubbard S.S."/>
            <person name="Banfield J.F."/>
        </authorList>
    </citation>
    <scope>NUCLEOTIDE SEQUENCE [LARGE SCALE GENOMIC DNA]</scope>
</reference>
<keyword evidence="1" id="KW-0472">Membrane</keyword>
<evidence type="ECO:0000256" key="1">
    <source>
        <dbReference type="SAM" id="Phobius"/>
    </source>
</evidence>
<comment type="caution">
    <text evidence="2">The sequence shown here is derived from an EMBL/GenBank/DDBJ whole genome shotgun (WGS) entry which is preliminary data.</text>
</comment>
<keyword evidence="1" id="KW-0812">Transmembrane</keyword>
<feature type="transmembrane region" description="Helical" evidence="1">
    <location>
        <begin position="33"/>
        <end position="56"/>
    </location>
</feature>
<sequence length="133" mass="14807">MIEKKDLYKMARHIFRHSHGISDPKIMHPRREWVIGLGGAFATIIIGAVVSINTFVSFNQEQINPPDVTVVAVPYNALLVEMAISKYQAKSAGYQEIYRQLSIVQFSTTISTTSSIKSIINTNIDAEVNPISN</sequence>
<dbReference type="AlphaFoldDB" id="A0A1F6FTI4"/>
<evidence type="ECO:0000313" key="2">
    <source>
        <dbReference type="EMBL" id="OGG89173.1"/>
    </source>
</evidence>
<name>A0A1F6FTI4_9BACT</name>
<proteinExistence type="predicted"/>
<organism evidence="2 3">
    <name type="scientific">Candidatus Kaiserbacteria bacterium RIFOXYD1_FULL_42_15</name>
    <dbReference type="NCBI Taxonomy" id="1798532"/>
    <lineage>
        <taxon>Bacteria</taxon>
        <taxon>Candidatus Kaiseribacteriota</taxon>
    </lineage>
</organism>
<dbReference type="EMBL" id="MFMT01000005">
    <property type="protein sequence ID" value="OGG89173.1"/>
    <property type="molecule type" value="Genomic_DNA"/>
</dbReference>
<keyword evidence="1" id="KW-1133">Transmembrane helix</keyword>